<proteinExistence type="predicted"/>
<feature type="transmembrane region" description="Helical" evidence="1">
    <location>
        <begin position="139"/>
        <end position="158"/>
    </location>
</feature>
<reference evidence="3" key="1">
    <citation type="journal article" date="2014" name="Proc. Natl. Acad. Sci. U.S.A.">
        <title>Extensive sampling of basidiomycete genomes demonstrates inadequacy of the white-rot/brown-rot paradigm for wood decay fungi.</title>
        <authorList>
            <person name="Riley R."/>
            <person name="Salamov A.A."/>
            <person name="Brown D.W."/>
            <person name="Nagy L.G."/>
            <person name="Floudas D."/>
            <person name="Held B.W."/>
            <person name="Levasseur A."/>
            <person name="Lombard V."/>
            <person name="Morin E."/>
            <person name="Otillar R."/>
            <person name="Lindquist E.A."/>
            <person name="Sun H."/>
            <person name="LaButti K.M."/>
            <person name="Schmutz J."/>
            <person name="Jabbour D."/>
            <person name="Luo H."/>
            <person name="Baker S.E."/>
            <person name="Pisabarro A.G."/>
            <person name="Walton J.D."/>
            <person name="Blanchette R.A."/>
            <person name="Henrissat B."/>
            <person name="Martin F."/>
            <person name="Cullen D."/>
            <person name="Hibbett D.S."/>
            <person name="Grigoriev I.V."/>
        </authorList>
    </citation>
    <scope>NUCLEOTIDE SEQUENCE [LARGE SCALE GENOMIC DNA]</scope>
    <source>
        <strain evidence="3">CBS 339.88</strain>
    </source>
</reference>
<keyword evidence="1" id="KW-0812">Transmembrane</keyword>
<organism evidence="2 3">
    <name type="scientific">Galerina marginata (strain CBS 339.88)</name>
    <dbReference type="NCBI Taxonomy" id="685588"/>
    <lineage>
        <taxon>Eukaryota</taxon>
        <taxon>Fungi</taxon>
        <taxon>Dikarya</taxon>
        <taxon>Basidiomycota</taxon>
        <taxon>Agaricomycotina</taxon>
        <taxon>Agaricomycetes</taxon>
        <taxon>Agaricomycetidae</taxon>
        <taxon>Agaricales</taxon>
        <taxon>Agaricineae</taxon>
        <taxon>Strophariaceae</taxon>
        <taxon>Galerina</taxon>
    </lineage>
</organism>
<protein>
    <submittedName>
        <fullName evidence="2">Uncharacterized protein</fullName>
    </submittedName>
</protein>
<sequence length="307" mass="34141">MSTLPTERSKWIGNNLATIAYGIHIYMVFHSWYLLKGQSTLSPRLRVVLTGFSFIQLLLFTIEIATSGIIEQFMWIDRRKFPGGPVAFFESFRDSWVELYRCCIVWNENWKVMVFPFVIFIAEIGEFALCNYHGSLSNTVYVLHTVLGIFGLAEGTIHDATFTVKQINNFTVSWVALAAALNTMLTGLIVGRIIYISRGNKSYWRYTGVIAILVESAVPMTLAGIAFVATMLTNSIEAFSLSAIVGALNVICPQAKILRVAMGKAWKGYTMDQPTIGINFHEQISTAASPAFHVRTGEPPESSTTVV</sequence>
<gene>
    <name evidence="2" type="ORF">GALMADRAFT_143195</name>
</gene>
<evidence type="ECO:0000256" key="1">
    <source>
        <dbReference type="SAM" id="Phobius"/>
    </source>
</evidence>
<keyword evidence="3" id="KW-1185">Reference proteome</keyword>
<feature type="transmembrane region" description="Helical" evidence="1">
    <location>
        <begin position="207"/>
        <end position="232"/>
    </location>
</feature>
<accession>A0A067T003</accession>
<dbReference type="OrthoDB" id="3351617at2759"/>
<evidence type="ECO:0000313" key="3">
    <source>
        <dbReference type="Proteomes" id="UP000027222"/>
    </source>
</evidence>
<feature type="transmembrane region" description="Helical" evidence="1">
    <location>
        <begin position="12"/>
        <end position="35"/>
    </location>
</feature>
<dbReference type="STRING" id="685588.A0A067T003"/>
<feature type="transmembrane region" description="Helical" evidence="1">
    <location>
        <begin position="238"/>
        <end position="258"/>
    </location>
</feature>
<evidence type="ECO:0000313" key="2">
    <source>
        <dbReference type="EMBL" id="KDR72353.1"/>
    </source>
</evidence>
<keyword evidence="1" id="KW-1133">Transmembrane helix</keyword>
<dbReference type="AlphaFoldDB" id="A0A067T003"/>
<dbReference type="Proteomes" id="UP000027222">
    <property type="component" value="Unassembled WGS sequence"/>
</dbReference>
<feature type="transmembrane region" description="Helical" evidence="1">
    <location>
        <begin position="47"/>
        <end position="70"/>
    </location>
</feature>
<dbReference type="HOGENOM" id="CLU_044614_0_0_1"/>
<keyword evidence="1" id="KW-0472">Membrane</keyword>
<name>A0A067T003_GALM3</name>
<dbReference type="EMBL" id="KL142389">
    <property type="protein sequence ID" value="KDR72353.1"/>
    <property type="molecule type" value="Genomic_DNA"/>
</dbReference>
<feature type="transmembrane region" description="Helical" evidence="1">
    <location>
        <begin position="170"/>
        <end position="195"/>
    </location>
</feature>